<feature type="region of interest" description="Disordered" evidence="1">
    <location>
        <begin position="68"/>
        <end position="124"/>
    </location>
</feature>
<keyword evidence="3" id="KW-1185">Reference proteome</keyword>
<feature type="compositionally biased region" description="Basic residues" evidence="1">
    <location>
        <begin position="154"/>
        <end position="167"/>
    </location>
</feature>
<comment type="caution">
    <text evidence="2">The sequence shown here is derived from an EMBL/GenBank/DDBJ whole genome shotgun (WGS) entry which is preliminary data.</text>
</comment>
<dbReference type="Proteomes" id="UP000193560">
    <property type="component" value="Unassembled WGS sequence"/>
</dbReference>
<evidence type="ECO:0000256" key="1">
    <source>
        <dbReference type="SAM" id="MobiDB-lite"/>
    </source>
</evidence>
<feature type="compositionally biased region" description="Acidic residues" evidence="1">
    <location>
        <begin position="103"/>
        <end position="124"/>
    </location>
</feature>
<accession>A0A1X2I9S1</accession>
<evidence type="ECO:0000313" key="3">
    <source>
        <dbReference type="Proteomes" id="UP000193560"/>
    </source>
</evidence>
<organism evidence="2 3">
    <name type="scientific">Absidia repens</name>
    <dbReference type="NCBI Taxonomy" id="90262"/>
    <lineage>
        <taxon>Eukaryota</taxon>
        <taxon>Fungi</taxon>
        <taxon>Fungi incertae sedis</taxon>
        <taxon>Mucoromycota</taxon>
        <taxon>Mucoromycotina</taxon>
        <taxon>Mucoromycetes</taxon>
        <taxon>Mucorales</taxon>
        <taxon>Cunninghamellaceae</taxon>
        <taxon>Absidia</taxon>
    </lineage>
</organism>
<reference evidence="2 3" key="1">
    <citation type="submission" date="2016-07" db="EMBL/GenBank/DDBJ databases">
        <title>Pervasive Adenine N6-methylation of Active Genes in Fungi.</title>
        <authorList>
            <consortium name="DOE Joint Genome Institute"/>
            <person name="Mondo S.J."/>
            <person name="Dannebaum R.O."/>
            <person name="Kuo R.C."/>
            <person name="Labutti K."/>
            <person name="Haridas S."/>
            <person name="Kuo A."/>
            <person name="Salamov A."/>
            <person name="Ahrendt S.R."/>
            <person name="Lipzen A."/>
            <person name="Sullivan W."/>
            <person name="Andreopoulos W.B."/>
            <person name="Clum A."/>
            <person name="Lindquist E."/>
            <person name="Daum C."/>
            <person name="Ramamoorthy G.K."/>
            <person name="Gryganskyi A."/>
            <person name="Culley D."/>
            <person name="Magnuson J.K."/>
            <person name="James T.Y."/>
            <person name="O'Malley M.A."/>
            <person name="Stajich J.E."/>
            <person name="Spatafora J.W."/>
            <person name="Visel A."/>
            <person name="Grigoriev I.V."/>
        </authorList>
    </citation>
    <scope>NUCLEOTIDE SEQUENCE [LARGE SCALE GENOMIC DNA]</scope>
    <source>
        <strain evidence="2 3">NRRL 1336</strain>
    </source>
</reference>
<dbReference type="AlphaFoldDB" id="A0A1X2I9S1"/>
<gene>
    <name evidence="2" type="ORF">BCR42DRAFT_394811</name>
</gene>
<proteinExistence type="predicted"/>
<feature type="region of interest" description="Disordered" evidence="1">
    <location>
        <begin position="141"/>
        <end position="175"/>
    </location>
</feature>
<sequence>MSNDNRLIPSAVPKRWYSHAQTPQEEFNDIARMEEQWHRDRKHALRTAIMTATHSHRPMPSLNTTADDMGASTPFHDQHAMEASSPTSSHIPSAAAVVVAEQYIEDPGDDIDNDDDGDNDDDDDDVVNVAAVVAAVAYPFPSSIFEPPPPPRQQQHHPRRSSRHRSLTRNIMPIL</sequence>
<evidence type="ECO:0000313" key="2">
    <source>
        <dbReference type="EMBL" id="ORZ12375.1"/>
    </source>
</evidence>
<dbReference type="EMBL" id="MCGE01000019">
    <property type="protein sequence ID" value="ORZ12375.1"/>
    <property type="molecule type" value="Genomic_DNA"/>
</dbReference>
<name>A0A1X2I9S1_9FUNG</name>
<protein>
    <submittedName>
        <fullName evidence="2">Uncharacterized protein</fullName>
    </submittedName>
</protein>